<keyword evidence="5" id="KW-1185">Reference proteome</keyword>
<feature type="region of interest" description="Disordered" evidence="2">
    <location>
        <begin position="340"/>
        <end position="359"/>
    </location>
</feature>
<dbReference type="PANTHER" id="PTHR31286:SF153">
    <property type="entry name" value="DUF4283 DOMAIN PROTEIN"/>
    <property type="match status" value="1"/>
</dbReference>
<dbReference type="InterPro" id="IPR025558">
    <property type="entry name" value="DUF4283"/>
</dbReference>
<dbReference type="InterPro" id="IPR001878">
    <property type="entry name" value="Znf_CCHC"/>
</dbReference>
<feature type="non-terminal residue" evidence="4">
    <location>
        <position position="1"/>
    </location>
</feature>
<name>A0A7J9CY73_GOSGO</name>
<evidence type="ECO:0000313" key="4">
    <source>
        <dbReference type="EMBL" id="MBA0753341.1"/>
    </source>
</evidence>
<feature type="domain" description="CCHC-type" evidence="3">
    <location>
        <begin position="181"/>
        <end position="195"/>
    </location>
</feature>
<dbReference type="PROSITE" id="PS50158">
    <property type="entry name" value="ZF_CCHC"/>
    <property type="match status" value="1"/>
</dbReference>
<evidence type="ECO:0000259" key="3">
    <source>
        <dbReference type="PROSITE" id="PS50158"/>
    </source>
</evidence>
<comment type="caution">
    <text evidence="4">The sequence shown here is derived from an EMBL/GenBank/DDBJ whole genome shotgun (WGS) entry which is preliminary data.</text>
</comment>
<dbReference type="PANTHER" id="PTHR31286">
    <property type="entry name" value="GLYCINE-RICH CELL WALL STRUCTURAL PROTEIN 1.8-LIKE"/>
    <property type="match status" value="1"/>
</dbReference>
<keyword evidence="1" id="KW-0862">Zinc</keyword>
<dbReference type="GO" id="GO:0008270">
    <property type="term" value="F:zinc ion binding"/>
    <property type="evidence" value="ECO:0007669"/>
    <property type="project" value="UniProtKB-KW"/>
</dbReference>
<dbReference type="SUPFAM" id="SSF57756">
    <property type="entry name" value="Retrovirus zinc finger-like domains"/>
    <property type="match status" value="1"/>
</dbReference>
<accession>A0A7J9CY73</accession>
<evidence type="ECO:0000256" key="2">
    <source>
        <dbReference type="SAM" id="MobiDB-lite"/>
    </source>
</evidence>
<feature type="compositionally biased region" description="Polar residues" evidence="2">
    <location>
        <begin position="341"/>
        <end position="359"/>
    </location>
</feature>
<protein>
    <recommendedName>
        <fullName evidence="3">CCHC-type domain-containing protein</fullName>
    </recommendedName>
</protein>
<keyword evidence="1" id="KW-0863">Zinc-finger</keyword>
<dbReference type="InterPro" id="IPR040256">
    <property type="entry name" value="At4g02000-like"/>
</dbReference>
<dbReference type="GO" id="GO:0003676">
    <property type="term" value="F:nucleic acid binding"/>
    <property type="evidence" value="ECO:0007669"/>
    <property type="project" value="InterPro"/>
</dbReference>
<dbReference type="AlphaFoldDB" id="A0A7J9CY73"/>
<proteinExistence type="predicted"/>
<reference evidence="4 5" key="1">
    <citation type="journal article" date="2019" name="Genome Biol. Evol.">
        <title>Insights into the evolution of the New World diploid cottons (Gossypium, subgenus Houzingenia) based on genome sequencing.</title>
        <authorList>
            <person name="Grover C.E."/>
            <person name="Arick M.A. 2nd"/>
            <person name="Thrash A."/>
            <person name="Conover J.L."/>
            <person name="Sanders W.S."/>
            <person name="Peterson D.G."/>
            <person name="Frelichowski J.E."/>
            <person name="Scheffler J.A."/>
            <person name="Scheffler B.E."/>
            <person name="Wendel J.F."/>
        </authorList>
    </citation>
    <scope>NUCLEOTIDE SEQUENCE [LARGE SCALE GENOMIC DNA]</scope>
    <source>
        <strain evidence="4">5</strain>
        <tissue evidence="4">Leaf</tissue>
    </source>
</reference>
<dbReference type="OrthoDB" id="1729074at2759"/>
<evidence type="ECO:0000256" key="1">
    <source>
        <dbReference type="PROSITE-ProRule" id="PRU00047"/>
    </source>
</evidence>
<dbReference type="Pfam" id="PF14392">
    <property type="entry name" value="zf-CCHC_4"/>
    <property type="match status" value="1"/>
</dbReference>
<dbReference type="Proteomes" id="UP000593579">
    <property type="component" value="Unassembled WGS sequence"/>
</dbReference>
<dbReference type="EMBL" id="JABEZY010251484">
    <property type="protein sequence ID" value="MBA0753341.1"/>
    <property type="molecule type" value="Genomic_DNA"/>
</dbReference>
<keyword evidence="1" id="KW-0479">Metal-binding</keyword>
<dbReference type="InterPro" id="IPR025836">
    <property type="entry name" value="Zn_knuckle_CX2CX4HX4C"/>
</dbReference>
<dbReference type="InterPro" id="IPR036875">
    <property type="entry name" value="Znf_CCHC_sf"/>
</dbReference>
<sequence>DEGVVGRVSQLCLVGRCLTDSVVHFPSLRNTLADLWHPIGGIYITEIGEKRYLFQFFHEVDIDRVVAGIPWFFNNHLLILQKVPVGGNPAVVELNHTEFWIQVHDLPSGLMSASMAKQFGDFCGRFIEYDTSILTLGIQHYMRIRVCLNVAAPLKRKKKVLIGKSMVVYAQFKYEKLSLFCFICGKLGHWESYCPMRLFIDSTKIVFGWDLSLRAVVRRRNMGVSRWLRAADGSLYGGENLAGIMHGNSLNMRKDVNCNSRGTGGNLNPNLNPLGPVPIQGDGRIVKGRDGGIDILQANGLVYGEMELDLEGENEPIELSDGKKRQRIVESSRVLREANVGSGSMIVSASSGDQSSRDR</sequence>
<organism evidence="4 5">
    <name type="scientific">Gossypium gossypioides</name>
    <name type="common">Mexican cotton</name>
    <name type="synonym">Selera gossypioides</name>
    <dbReference type="NCBI Taxonomy" id="34282"/>
    <lineage>
        <taxon>Eukaryota</taxon>
        <taxon>Viridiplantae</taxon>
        <taxon>Streptophyta</taxon>
        <taxon>Embryophyta</taxon>
        <taxon>Tracheophyta</taxon>
        <taxon>Spermatophyta</taxon>
        <taxon>Magnoliopsida</taxon>
        <taxon>eudicotyledons</taxon>
        <taxon>Gunneridae</taxon>
        <taxon>Pentapetalae</taxon>
        <taxon>rosids</taxon>
        <taxon>malvids</taxon>
        <taxon>Malvales</taxon>
        <taxon>Malvaceae</taxon>
        <taxon>Malvoideae</taxon>
        <taxon>Gossypium</taxon>
    </lineage>
</organism>
<evidence type="ECO:0000313" key="5">
    <source>
        <dbReference type="Proteomes" id="UP000593579"/>
    </source>
</evidence>
<gene>
    <name evidence="4" type="ORF">Gogos_021873</name>
</gene>
<dbReference type="Pfam" id="PF14111">
    <property type="entry name" value="DUF4283"/>
    <property type="match status" value="1"/>
</dbReference>